<organism evidence="9 10">
    <name type="scientific">Roseibium limicola</name>
    <dbReference type="NCBI Taxonomy" id="2816037"/>
    <lineage>
        <taxon>Bacteria</taxon>
        <taxon>Pseudomonadati</taxon>
        <taxon>Pseudomonadota</taxon>
        <taxon>Alphaproteobacteria</taxon>
        <taxon>Hyphomicrobiales</taxon>
        <taxon>Stappiaceae</taxon>
        <taxon>Roseibium</taxon>
    </lineage>
</organism>
<dbReference type="SUPFAM" id="SSF46767">
    <property type="entry name" value="Methylated DNA-protein cysteine methyltransferase, C-terminal domain"/>
    <property type="match status" value="1"/>
</dbReference>
<dbReference type="AlphaFoldDB" id="A0A939J6M3"/>
<dbReference type="Gene3D" id="1.10.10.10">
    <property type="entry name" value="Winged helix-like DNA-binding domain superfamily/Winged helix DNA-binding domain"/>
    <property type="match status" value="1"/>
</dbReference>
<sequence>MATLAYASPVGVLVITAHEGALTRLDWQERSHLQVNCDADEASNEDTRLLAETRRQLDAYFAGTLRRFDLPMNPKGNDLHQAVFQAMLDIPMGETRTYGEVAKKIGNHAQPVGQACGANPIPVIIPCHRILSATGLGGYSGNGGLETKIALLRLEGGYPFLL</sequence>
<evidence type="ECO:0000313" key="9">
    <source>
        <dbReference type="EMBL" id="MBO0347015.1"/>
    </source>
</evidence>
<dbReference type="InterPro" id="IPR008332">
    <property type="entry name" value="MethylG_MeTrfase_N"/>
</dbReference>
<proteinExistence type="predicted"/>
<dbReference type="EMBL" id="JAFLNF010000008">
    <property type="protein sequence ID" value="MBO0347015.1"/>
    <property type="molecule type" value="Genomic_DNA"/>
</dbReference>
<reference evidence="9" key="1">
    <citation type="submission" date="2021-03" db="EMBL/GenBank/DDBJ databases">
        <title>Roseibium sp. CAU 1637 isolated from Incheon.</title>
        <authorList>
            <person name="Kim W."/>
        </authorList>
    </citation>
    <scope>NUCLEOTIDE SEQUENCE</scope>
    <source>
        <strain evidence="9">CAU 1637</strain>
    </source>
</reference>
<keyword evidence="2 9" id="KW-0489">Methyltransferase</keyword>
<dbReference type="EC" id="2.1.1.63" evidence="9"/>
<dbReference type="InterPro" id="IPR014048">
    <property type="entry name" value="MethylDNA_cys_MeTrfase_DNA-bd"/>
</dbReference>
<dbReference type="InterPro" id="IPR036388">
    <property type="entry name" value="WH-like_DNA-bd_sf"/>
</dbReference>
<dbReference type="RefSeq" id="WP_206943506.1">
    <property type="nucleotide sequence ID" value="NZ_JAFLNF010000008.1"/>
</dbReference>
<dbReference type="NCBIfam" id="TIGR00589">
    <property type="entry name" value="ogt"/>
    <property type="match status" value="1"/>
</dbReference>
<feature type="domain" description="Methylguanine DNA methyltransferase ribonuclease-like" evidence="8">
    <location>
        <begin position="6"/>
        <end position="73"/>
    </location>
</feature>
<comment type="catalytic activity">
    <reaction evidence="1">
        <text>a 4-O-methyl-thymidine in DNA + L-cysteinyl-[protein] = a thymidine in DNA + S-methyl-L-cysteinyl-[protein]</text>
        <dbReference type="Rhea" id="RHEA:53428"/>
        <dbReference type="Rhea" id="RHEA-COMP:10131"/>
        <dbReference type="Rhea" id="RHEA-COMP:10132"/>
        <dbReference type="Rhea" id="RHEA-COMP:13555"/>
        <dbReference type="Rhea" id="RHEA-COMP:13556"/>
        <dbReference type="ChEBI" id="CHEBI:29950"/>
        <dbReference type="ChEBI" id="CHEBI:82612"/>
        <dbReference type="ChEBI" id="CHEBI:137386"/>
        <dbReference type="ChEBI" id="CHEBI:137387"/>
        <dbReference type="EC" id="2.1.1.63"/>
    </reaction>
</comment>
<dbReference type="InterPro" id="IPR036217">
    <property type="entry name" value="MethylDNA_cys_MeTrfase_DNAb"/>
</dbReference>
<evidence type="ECO:0000256" key="4">
    <source>
        <dbReference type="ARBA" id="ARBA00022763"/>
    </source>
</evidence>
<comment type="catalytic activity">
    <reaction evidence="6">
        <text>a 6-O-methyl-2'-deoxyguanosine in DNA + L-cysteinyl-[protein] = S-methyl-L-cysteinyl-[protein] + a 2'-deoxyguanosine in DNA</text>
        <dbReference type="Rhea" id="RHEA:24000"/>
        <dbReference type="Rhea" id="RHEA-COMP:10131"/>
        <dbReference type="Rhea" id="RHEA-COMP:10132"/>
        <dbReference type="Rhea" id="RHEA-COMP:11367"/>
        <dbReference type="Rhea" id="RHEA-COMP:11368"/>
        <dbReference type="ChEBI" id="CHEBI:29950"/>
        <dbReference type="ChEBI" id="CHEBI:82612"/>
        <dbReference type="ChEBI" id="CHEBI:85445"/>
        <dbReference type="ChEBI" id="CHEBI:85448"/>
        <dbReference type="EC" id="2.1.1.63"/>
    </reaction>
</comment>
<dbReference type="GO" id="GO:0032259">
    <property type="term" value="P:methylation"/>
    <property type="evidence" value="ECO:0007669"/>
    <property type="project" value="UniProtKB-KW"/>
</dbReference>
<evidence type="ECO:0000259" key="8">
    <source>
        <dbReference type="Pfam" id="PF02870"/>
    </source>
</evidence>
<dbReference type="Proteomes" id="UP000664779">
    <property type="component" value="Unassembled WGS sequence"/>
</dbReference>
<dbReference type="SUPFAM" id="SSF53155">
    <property type="entry name" value="Methylated DNA-protein cysteine methyltransferase domain"/>
    <property type="match status" value="1"/>
</dbReference>
<evidence type="ECO:0000256" key="2">
    <source>
        <dbReference type="ARBA" id="ARBA00022603"/>
    </source>
</evidence>
<accession>A0A939J6M3</accession>
<dbReference type="Pfam" id="PF02870">
    <property type="entry name" value="Methyltransf_1N"/>
    <property type="match status" value="1"/>
</dbReference>
<dbReference type="PANTHER" id="PTHR10815">
    <property type="entry name" value="METHYLATED-DNA--PROTEIN-CYSTEINE METHYLTRANSFERASE"/>
    <property type="match status" value="1"/>
</dbReference>
<dbReference type="InterPro" id="IPR036631">
    <property type="entry name" value="MGMT_N_sf"/>
</dbReference>
<comment type="caution">
    <text evidence="9">The sequence shown here is derived from an EMBL/GenBank/DDBJ whole genome shotgun (WGS) entry which is preliminary data.</text>
</comment>
<evidence type="ECO:0000256" key="5">
    <source>
        <dbReference type="ARBA" id="ARBA00023204"/>
    </source>
</evidence>
<evidence type="ECO:0000259" key="7">
    <source>
        <dbReference type="Pfam" id="PF01035"/>
    </source>
</evidence>
<dbReference type="InterPro" id="IPR001497">
    <property type="entry name" value="MethylDNA_cys_MeTrfase_AS"/>
</dbReference>
<dbReference type="GO" id="GO:0003908">
    <property type="term" value="F:methylated-DNA-[protein]-cysteine S-methyltransferase activity"/>
    <property type="evidence" value="ECO:0007669"/>
    <property type="project" value="UniProtKB-EC"/>
</dbReference>
<dbReference type="CDD" id="cd06445">
    <property type="entry name" value="ATase"/>
    <property type="match status" value="1"/>
</dbReference>
<dbReference type="GO" id="GO:0006281">
    <property type="term" value="P:DNA repair"/>
    <property type="evidence" value="ECO:0007669"/>
    <property type="project" value="UniProtKB-KW"/>
</dbReference>
<keyword evidence="3 9" id="KW-0808">Transferase</keyword>
<keyword evidence="10" id="KW-1185">Reference proteome</keyword>
<name>A0A939J6M3_9HYPH</name>
<protein>
    <submittedName>
        <fullName evidence="9">Methylated-DNA--[protein]-cysteine S-methyltransferase</fullName>
        <ecNumber evidence="9">2.1.1.63</ecNumber>
    </submittedName>
</protein>
<evidence type="ECO:0000313" key="10">
    <source>
        <dbReference type="Proteomes" id="UP000664779"/>
    </source>
</evidence>
<keyword evidence="4" id="KW-0227">DNA damage</keyword>
<evidence type="ECO:0000256" key="1">
    <source>
        <dbReference type="ARBA" id="ARBA00001286"/>
    </source>
</evidence>
<keyword evidence="5" id="KW-0234">DNA repair</keyword>
<dbReference type="PANTHER" id="PTHR10815:SF13">
    <property type="entry name" value="METHYLATED-DNA--PROTEIN-CYSTEINE METHYLTRANSFERASE"/>
    <property type="match status" value="1"/>
</dbReference>
<gene>
    <name evidence="9" type="ORF">J0X15_17445</name>
</gene>
<evidence type="ECO:0000256" key="6">
    <source>
        <dbReference type="ARBA" id="ARBA00049348"/>
    </source>
</evidence>
<dbReference type="Gene3D" id="3.30.160.70">
    <property type="entry name" value="Methylated DNA-protein cysteine methyltransferase domain"/>
    <property type="match status" value="1"/>
</dbReference>
<dbReference type="Pfam" id="PF01035">
    <property type="entry name" value="DNA_binding_1"/>
    <property type="match status" value="1"/>
</dbReference>
<evidence type="ECO:0000256" key="3">
    <source>
        <dbReference type="ARBA" id="ARBA00022679"/>
    </source>
</evidence>
<dbReference type="PROSITE" id="PS00374">
    <property type="entry name" value="MGMT"/>
    <property type="match status" value="1"/>
</dbReference>
<feature type="domain" description="Methylated-DNA-[protein]-cysteine S-methyltransferase DNA binding" evidence="7">
    <location>
        <begin position="79"/>
        <end position="156"/>
    </location>
</feature>